<protein>
    <recommendedName>
        <fullName evidence="3">CAAX prenyl protease 2/Lysostaphin resistance protein A-like domain-containing protein</fullName>
    </recommendedName>
</protein>
<name>A0A1E5GNK9_9ENTE</name>
<proteinExistence type="inferred from homology"/>
<dbReference type="Pfam" id="PF02517">
    <property type="entry name" value="Rce1-like"/>
    <property type="match status" value="1"/>
</dbReference>
<dbReference type="AlphaFoldDB" id="A0A1E5GNK9"/>
<dbReference type="Proteomes" id="UP000094068">
    <property type="component" value="Unassembled WGS sequence"/>
</dbReference>
<keyword evidence="5" id="KW-1185">Reference proteome</keyword>
<evidence type="ECO:0000256" key="1">
    <source>
        <dbReference type="ARBA" id="ARBA00009067"/>
    </source>
</evidence>
<comment type="similarity">
    <text evidence="1">Belongs to the UPF0177 family.</text>
</comment>
<evidence type="ECO:0000313" key="5">
    <source>
        <dbReference type="Proteomes" id="UP000094068"/>
    </source>
</evidence>
<organism evidence="4 5">
    <name type="scientific">Enterococcus ureasiticus</name>
    <dbReference type="NCBI Taxonomy" id="903984"/>
    <lineage>
        <taxon>Bacteria</taxon>
        <taxon>Bacillati</taxon>
        <taxon>Bacillota</taxon>
        <taxon>Bacilli</taxon>
        <taxon>Lactobacillales</taxon>
        <taxon>Enterococcaceae</taxon>
        <taxon>Enterococcus</taxon>
    </lineage>
</organism>
<feature type="transmembrane region" description="Helical" evidence="2">
    <location>
        <begin position="111"/>
        <end position="133"/>
    </location>
</feature>
<keyword evidence="2" id="KW-0472">Membrane</keyword>
<feature type="transmembrane region" description="Helical" evidence="2">
    <location>
        <begin position="78"/>
        <end position="99"/>
    </location>
</feature>
<dbReference type="EMBL" id="MIJZ01000001">
    <property type="protein sequence ID" value="OEG14282.1"/>
    <property type="molecule type" value="Genomic_DNA"/>
</dbReference>
<dbReference type="RefSeq" id="WP_069645322.1">
    <property type="nucleotide sequence ID" value="NZ_MIJZ01000001.1"/>
</dbReference>
<keyword evidence="2" id="KW-1133">Transmembrane helix</keyword>
<feature type="transmembrane region" description="Helical" evidence="2">
    <location>
        <begin position="35"/>
        <end position="58"/>
    </location>
</feature>
<gene>
    <name evidence="4" type="ORF">BCR21_04635</name>
</gene>
<feature type="domain" description="CAAX prenyl protease 2/Lysostaphin resistance protein A-like" evidence="3">
    <location>
        <begin position="197"/>
        <end position="264"/>
    </location>
</feature>
<evidence type="ECO:0000313" key="4">
    <source>
        <dbReference type="EMBL" id="OEG14282.1"/>
    </source>
</evidence>
<dbReference type="STRING" id="903984.BCR21_04635"/>
<feature type="transmembrane region" description="Helical" evidence="2">
    <location>
        <begin position="204"/>
        <end position="221"/>
    </location>
</feature>
<evidence type="ECO:0000259" key="3">
    <source>
        <dbReference type="Pfam" id="PF02517"/>
    </source>
</evidence>
<evidence type="ECO:0000256" key="2">
    <source>
        <dbReference type="SAM" id="Phobius"/>
    </source>
</evidence>
<comment type="caution">
    <text evidence="4">The sequence shown here is derived from an EMBL/GenBank/DDBJ whole genome shotgun (WGS) entry which is preliminary data.</text>
</comment>
<feature type="transmembrane region" description="Helical" evidence="2">
    <location>
        <begin position="258"/>
        <end position="275"/>
    </location>
</feature>
<reference evidence="5" key="1">
    <citation type="submission" date="2016-09" db="EMBL/GenBank/DDBJ databases">
        <authorList>
            <person name="Gulvik C.A."/>
        </authorList>
    </citation>
    <scope>NUCLEOTIDE SEQUENCE [LARGE SCALE GENOMIC DNA]</scope>
    <source>
        <strain evidence="5">DSM 23328</strain>
    </source>
</reference>
<accession>A0A1E5GNK9</accession>
<dbReference type="GO" id="GO:0080120">
    <property type="term" value="P:CAAX-box protein maturation"/>
    <property type="evidence" value="ECO:0007669"/>
    <property type="project" value="UniProtKB-ARBA"/>
</dbReference>
<dbReference type="OrthoDB" id="2661755at2"/>
<dbReference type="GO" id="GO:0004175">
    <property type="term" value="F:endopeptidase activity"/>
    <property type="evidence" value="ECO:0007669"/>
    <property type="project" value="UniProtKB-ARBA"/>
</dbReference>
<sequence>MKRNELLKDRFWFEKDKQDFPFYNDQPIALSWRLWIIWVTITIGTFFFFSGLLLQPVIKILNLKEKLKMVTENPLNSIGITYGFLVVTLLIAFGTYWMIAGNRWDALFKKITWKEFGLSALLGIVGMFITALYTKIVLTDLFHIKTVADVTTKVNHTASKSVPILKASETVIQLIVEEMWAIVPFLFILMICHKSLLMNRKNSILIAWIISSIIFGLYHIPSYDGNIAQAILDIGLSRLILTFSYIRYKNIWASYTTHLFWDIIPILSVLIQGMTGK</sequence>
<dbReference type="InterPro" id="IPR003675">
    <property type="entry name" value="Rce1/LyrA-like_dom"/>
</dbReference>
<keyword evidence="2" id="KW-0812">Transmembrane</keyword>
<feature type="transmembrane region" description="Helical" evidence="2">
    <location>
        <begin position="171"/>
        <end position="192"/>
    </location>
</feature>